<keyword evidence="3" id="KW-1185">Reference proteome</keyword>
<accession>A0A7V8NQC6</accession>
<reference evidence="2" key="1">
    <citation type="submission" date="2020-06" db="EMBL/GenBank/DDBJ databases">
        <title>Legume-microbial interactions unlock mineral nutrients during tropical forest succession.</title>
        <authorList>
            <person name="Epihov D.Z."/>
        </authorList>
    </citation>
    <scope>NUCLEOTIDE SEQUENCE [LARGE SCALE GENOMIC DNA]</scope>
    <source>
        <strain evidence="2">Pan2503</strain>
    </source>
</reference>
<keyword evidence="1" id="KW-1133">Transmembrane helix</keyword>
<feature type="transmembrane region" description="Helical" evidence="1">
    <location>
        <begin position="39"/>
        <end position="64"/>
    </location>
</feature>
<dbReference type="EMBL" id="JACDQQ010000936">
    <property type="protein sequence ID" value="MBA0085270.1"/>
    <property type="molecule type" value="Genomic_DNA"/>
</dbReference>
<keyword evidence="1" id="KW-0812">Transmembrane</keyword>
<dbReference type="Pfam" id="PF11750">
    <property type="entry name" value="DUF3307"/>
    <property type="match status" value="1"/>
</dbReference>
<protein>
    <submittedName>
        <fullName evidence="2">DUF3307 domain-containing protein</fullName>
    </submittedName>
</protein>
<evidence type="ECO:0000313" key="2">
    <source>
        <dbReference type="EMBL" id="MBA0085270.1"/>
    </source>
</evidence>
<dbReference type="InterPro" id="IPR021737">
    <property type="entry name" value="Phage_phiKZ_Orf197"/>
</dbReference>
<feature type="non-terminal residue" evidence="2">
    <location>
        <position position="65"/>
    </location>
</feature>
<evidence type="ECO:0000313" key="3">
    <source>
        <dbReference type="Proteomes" id="UP000567293"/>
    </source>
</evidence>
<proteinExistence type="predicted"/>
<organism evidence="2 3">
    <name type="scientific">Candidatus Acidiferrum panamense</name>
    <dbReference type="NCBI Taxonomy" id="2741543"/>
    <lineage>
        <taxon>Bacteria</taxon>
        <taxon>Pseudomonadati</taxon>
        <taxon>Acidobacteriota</taxon>
        <taxon>Terriglobia</taxon>
        <taxon>Candidatus Acidiferrales</taxon>
        <taxon>Candidatus Acidiferrum</taxon>
    </lineage>
</organism>
<keyword evidence="1" id="KW-0472">Membrane</keyword>
<dbReference type="Proteomes" id="UP000567293">
    <property type="component" value="Unassembled WGS sequence"/>
</dbReference>
<dbReference type="AlphaFoldDB" id="A0A7V8NQC6"/>
<evidence type="ECO:0000256" key="1">
    <source>
        <dbReference type="SAM" id="Phobius"/>
    </source>
</evidence>
<sequence>MQILFRAFLAIYLAHLLTDFVFQTQRLVEQKRRGKPLAYFFHGLTHYLSAVILVSFFLAGSGLWL</sequence>
<comment type="caution">
    <text evidence="2">The sequence shown here is derived from an EMBL/GenBank/DDBJ whole genome shotgun (WGS) entry which is preliminary data.</text>
</comment>
<name>A0A7V8NQC6_9BACT</name>
<gene>
    <name evidence="2" type="ORF">HRJ53_09750</name>
</gene>